<reference evidence="4" key="1">
    <citation type="submission" date="2023-04" db="EMBL/GenBank/DDBJ databases">
        <title>Phytophthora fragariaefolia NBRC 109709.</title>
        <authorList>
            <person name="Ichikawa N."/>
            <person name="Sato H."/>
            <person name="Tonouchi N."/>
        </authorList>
    </citation>
    <scope>NUCLEOTIDE SEQUENCE</scope>
    <source>
        <strain evidence="4">NBRC 109709</strain>
    </source>
</reference>
<dbReference type="SUPFAM" id="SSF52343">
    <property type="entry name" value="Ferredoxin reductase-like, C-terminal NADP-linked domain"/>
    <property type="match status" value="1"/>
</dbReference>
<feature type="transmembrane region" description="Helical" evidence="3">
    <location>
        <begin position="47"/>
        <end position="71"/>
    </location>
</feature>
<proteinExistence type="predicted"/>
<feature type="transmembrane region" description="Helical" evidence="3">
    <location>
        <begin position="352"/>
        <end position="376"/>
    </location>
</feature>
<feature type="transmembrane region" description="Helical" evidence="3">
    <location>
        <begin position="194"/>
        <end position="212"/>
    </location>
</feature>
<dbReference type="InterPro" id="IPR050369">
    <property type="entry name" value="RBOH/FRE"/>
</dbReference>
<dbReference type="Proteomes" id="UP001165121">
    <property type="component" value="Unassembled WGS sequence"/>
</dbReference>
<dbReference type="Gene3D" id="3.40.50.80">
    <property type="entry name" value="Nucleotide-binding domain of ferredoxin-NADP reductase (FNR) module"/>
    <property type="match status" value="1"/>
</dbReference>
<keyword evidence="3" id="KW-1133">Transmembrane helix</keyword>
<keyword evidence="5" id="KW-1185">Reference proteome</keyword>
<evidence type="ECO:0000256" key="2">
    <source>
        <dbReference type="SAM" id="MobiDB-lite"/>
    </source>
</evidence>
<dbReference type="AlphaFoldDB" id="A0A9W6XVH1"/>
<dbReference type="InterPro" id="IPR039261">
    <property type="entry name" value="FNR_nucleotide-bd"/>
</dbReference>
<sequence>MQSWYATQSVVSNHHTMESDYEPEVEPALPPRPSLHRGHRRNGHGGLALESTLKLVMSLIFVLFIGGQAAYVSPLYRDYIQAKVATWWGSHEEMVDPSYLLLVGVAPTLTCVVLMQWLRRLRTQRGVWGVAKLLRRRPAASWLSYGELVCLAVMVAGNAVVFWYGYNKRHGHKPRVTGDPPHPSPPPEVPYAKMIGNALGFNCVFNMTLLFLPATRNSVWMEAINMSYANGIKITLVIKALGDWTDKLMVYQQQCERYATMPEVYVDGYYGASLTRVYSSYTTVVLVGGGVGVTPLLGVLEDICAAAEARQIQGRSPLSRYVITVFVMRELELFGNGALIDGLEEAVWITQLLAKASTLVAAGISVYCGIMIMQWIRRGRVTTKSLNSLYDLDKLRLEESLLPPTKEDGVYTGIATYRELLSYLQVTVGRRPDLAAHLREAHTSHYQRRANGETPIGVLASGPENLKAAIAKAAALISAGDFDIHEEEFEL</sequence>
<accession>A0A9W6XVH1</accession>
<dbReference type="OrthoDB" id="167398at2759"/>
<keyword evidence="3" id="KW-0472">Membrane</keyword>
<organism evidence="4 5">
    <name type="scientific">Phytophthora fragariaefolia</name>
    <dbReference type="NCBI Taxonomy" id="1490495"/>
    <lineage>
        <taxon>Eukaryota</taxon>
        <taxon>Sar</taxon>
        <taxon>Stramenopiles</taxon>
        <taxon>Oomycota</taxon>
        <taxon>Peronosporomycetes</taxon>
        <taxon>Peronosporales</taxon>
        <taxon>Peronosporaceae</taxon>
        <taxon>Phytophthora</taxon>
    </lineage>
</organism>
<comment type="caution">
    <text evidence="4">The sequence shown here is derived from an EMBL/GenBank/DDBJ whole genome shotgun (WGS) entry which is preliminary data.</text>
</comment>
<dbReference type="GO" id="GO:0016491">
    <property type="term" value="F:oxidoreductase activity"/>
    <property type="evidence" value="ECO:0007669"/>
    <property type="project" value="UniProtKB-KW"/>
</dbReference>
<evidence type="ECO:0000313" key="5">
    <source>
        <dbReference type="Proteomes" id="UP001165121"/>
    </source>
</evidence>
<evidence type="ECO:0000256" key="1">
    <source>
        <dbReference type="ARBA" id="ARBA00023002"/>
    </source>
</evidence>
<keyword evidence="3" id="KW-0812">Transmembrane</keyword>
<evidence type="ECO:0000256" key="3">
    <source>
        <dbReference type="SAM" id="Phobius"/>
    </source>
</evidence>
<name>A0A9W6XVH1_9STRA</name>
<dbReference type="GO" id="GO:0005886">
    <property type="term" value="C:plasma membrane"/>
    <property type="evidence" value="ECO:0007669"/>
    <property type="project" value="TreeGrafter"/>
</dbReference>
<gene>
    <name evidence="4" type="ORF">Pfra01_001668600</name>
</gene>
<keyword evidence="1" id="KW-0560">Oxidoreductase</keyword>
<feature type="transmembrane region" description="Helical" evidence="3">
    <location>
        <begin position="139"/>
        <end position="166"/>
    </location>
</feature>
<protein>
    <submittedName>
        <fullName evidence="4">Unnamed protein product</fullName>
    </submittedName>
</protein>
<feature type="region of interest" description="Disordered" evidence="2">
    <location>
        <begin position="15"/>
        <end position="41"/>
    </location>
</feature>
<dbReference type="PANTHER" id="PTHR11972:SF193">
    <property type="entry name" value="FAD-BINDING FR-TYPE DOMAIN-CONTAINING PROTEIN"/>
    <property type="match status" value="1"/>
</dbReference>
<dbReference type="PANTHER" id="PTHR11972">
    <property type="entry name" value="NADPH OXIDASE"/>
    <property type="match status" value="1"/>
</dbReference>
<feature type="transmembrane region" description="Helical" evidence="3">
    <location>
        <begin position="99"/>
        <end position="118"/>
    </location>
</feature>
<dbReference type="EMBL" id="BSXT01001895">
    <property type="protein sequence ID" value="GMF45931.1"/>
    <property type="molecule type" value="Genomic_DNA"/>
</dbReference>
<evidence type="ECO:0000313" key="4">
    <source>
        <dbReference type="EMBL" id="GMF45931.1"/>
    </source>
</evidence>